<evidence type="ECO:0000313" key="1">
    <source>
        <dbReference type="EMBL" id="JAH56716.1"/>
    </source>
</evidence>
<reference evidence="1" key="2">
    <citation type="journal article" date="2015" name="Fish Shellfish Immunol.">
        <title>Early steps in the European eel (Anguilla anguilla)-Vibrio vulnificus interaction in the gills: Role of the RtxA13 toxin.</title>
        <authorList>
            <person name="Callol A."/>
            <person name="Pajuelo D."/>
            <person name="Ebbesson L."/>
            <person name="Teles M."/>
            <person name="MacKenzie S."/>
            <person name="Amaro C."/>
        </authorList>
    </citation>
    <scope>NUCLEOTIDE SEQUENCE</scope>
</reference>
<accession>A0A0E9TT26</accession>
<proteinExistence type="predicted"/>
<dbReference type="EMBL" id="GBXM01051861">
    <property type="protein sequence ID" value="JAH56716.1"/>
    <property type="molecule type" value="Transcribed_RNA"/>
</dbReference>
<name>A0A0E9TT26_ANGAN</name>
<reference evidence="1" key="1">
    <citation type="submission" date="2014-11" db="EMBL/GenBank/DDBJ databases">
        <authorList>
            <person name="Amaro Gonzalez C."/>
        </authorList>
    </citation>
    <scope>NUCLEOTIDE SEQUENCE</scope>
</reference>
<organism evidence="1">
    <name type="scientific">Anguilla anguilla</name>
    <name type="common">European freshwater eel</name>
    <name type="synonym">Muraena anguilla</name>
    <dbReference type="NCBI Taxonomy" id="7936"/>
    <lineage>
        <taxon>Eukaryota</taxon>
        <taxon>Metazoa</taxon>
        <taxon>Chordata</taxon>
        <taxon>Craniata</taxon>
        <taxon>Vertebrata</taxon>
        <taxon>Euteleostomi</taxon>
        <taxon>Actinopterygii</taxon>
        <taxon>Neopterygii</taxon>
        <taxon>Teleostei</taxon>
        <taxon>Anguilliformes</taxon>
        <taxon>Anguillidae</taxon>
        <taxon>Anguilla</taxon>
    </lineage>
</organism>
<dbReference type="AlphaFoldDB" id="A0A0E9TT26"/>
<sequence length="30" mass="3363">MRSLTTAVGKYCISLLKTLSQEYSDITVLQ</sequence>
<protein>
    <submittedName>
        <fullName evidence="1">Uncharacterized protein</fullName>
    </submittedName>
</protein>